<dbReference type="WBParaSite" id="SSLN_0000423001-mRNA-1">
    <property type="protein sequence ID" value="SSLN_0000423001-mRNA-1"/>
    <property type="gene ID" value="SSLN_0000423001"/>
</dbReference>
<gene>
    <name evidence="1" type="ORF">SSLN_LOCUS4086</name>
</gene>
<accession>A0A183SIN8</accession>
<keyword evidence="2" id="KW-1185">Reference proteome</keyword>
<organism evidence="3">
    <name type="scientific">Schistocephalus solidus</name>
    <name type="common">Tapeworm</name>
    <dbReference type="NCBI Taxonomy" id="70667"/>
    <lineage>
        <taxon>Eukaryota</taxon>
        <taxon>Metazoa</taxon>
        <taxon>Spiralia</taxon>
        <taxon>Lophotrochozoa</taxon>
        <taxon>Platyhelminthes</taxon>
        <taxon>Cestoda</taxon>
        <taxon>Eucestoda</taxon>
        <taxon>Diphyllobothriidea</taxon>
        <taxon>Diphyllobothriidae</taxon>
        <taxon>Schistocephalus</taxon>
    </lineage>
</organism>
<dbReference type="Proteomes" id="UP000275846">
    <property type="component" value="Unassembled WGS sequence"/>
</dbReference>
<evidence type="ECO:0000313" key="2">
    <source>
        <dbReference type="Proteomes" id="UP000275846"/>
    </source>
</evidence>
<sequence length="128" mass="13579">MYAEAGAYFLPLPPWPKSSHVNTEAITCGNCGHLSGATILRRSTTSIGLATRVMPNFHFAATYEVVCAKRLIHSAENILAHQASSIVLLLAFFAWSMDLTSLNANGSPGVSFGSANDGRESILSIGLP</sequence>
<proteinExistence type="predicted"/>
<reference evidence="3" key="1">
    <citation type="submission" date="2016-06" db="UniProtKB">
        <authorList>
            <consortium name="WormBaseParasite"/>
        </authorList>
    </citation>
    <scope>IDENTIFICATION</scope>
</reference>
<reference evidence="1 2" key="2">
    <citation type="submission" date="2018-11" db="EMBL/GenBank/DDBJ databases">
        <authorList>
            <consortium name="Pathogen Informatics"/>
        </authorList>
    </citation>
    <scope>NUCLEOTIDE SEQUENCE [LARGE SCALE GENOMIC DNA]</scope>
    <source>
        <strain evidence="1 2">NST_G2</strain>
    </source>
</reference>
<evidence type="ECO:0000313" key="1">
    <source>
        <dbReference type="EMBL" id="VDL90471.1"/>
    </source>
</evidence>
<evidence type="ECO:0000313" key="3">
    <source>
        <dbReference type="WBParaSite" id="SSLN_0000423001-mRNA-1"/>
    </source>
</evidence>
<name>A0A183SIN8_SCHSO</name>
<protein>
    <submittedName>
        <fullName evidence="3">LITAF domain-containing protein</fullName>
    </submittedName>
</protein>
<dbReference type="AlphaFoldDB" id="A0A183SIN8"/>
<dbReference type="EMBL" id="UYSU01032740">
    <property type="protein sequence ID" value="VDL90471.1"/>
    <property type="molecule type" value="Genomic_DNA"/>
</dbReference>